<evidence type="ECO:0000259" key="8">
    <source>
        <dbReference type="PROSITE" id="PS50111"/>
    </source>
</evidence>
<dbReference type="FunFam" id="1.10.287.950:FF:000001">
    <property type="entry name" value="Methyl-accepting chemotaxis sensory transducer"/>
    <property type="match status" value="1"/>
</dbReference>
<dbReference type="Proteomes" id="UP000028302">
    <property type="component" value="Unassembled WGS sequence"/>
</dbReference>
<dbReference type="STRING" id="1304275.C41B8_17311"/>
<dbReference type="PANTHER" id="PTHR43531">
    <property type="entry name" value="PROTEIN ICFG"/>
    <property type="match status" value="1"/>
</dbReference>
<dbReference type="Pfam" id="PF08447">
    <property type="entry name" value="PAS_3"/>
    <property type="match status" value="1"/>
</dbReference>
<evidence type="ECO:0000256" key="3">
    <source>
        <dbReference type="ARBA" id="ARBA00023224"/>
    </source>
</evidence>
<feature type="transmembrane region" description="Helical" evidence="7">
    <location>
        <begin position="183"/>
        <end position="203"/>
    </location>
</feature>
<dbReference type="PROSITE" id="PS50885">
    <property type="entry name" value="HAMP"/>
    <property type="match status" value="1"/>
</dbReference>
<reference evidence="10 11" key="1">
    <citation type="submission" date="2013-03" db="EMBL/GenBank/DDBJ databases">
        <title>Salinisphaera hydrothermalis C41B8 Genome Sequencing.</title>
        <authorList>
            <person name="Li C."/>
            <person name="Lai Q."/>
            <person name="Shao Z."/>
        </authorList>
    </citation>
    <scope>NUCLEOTIDE SEQUENCE [LARGE SCALE GENOMIC DNA]</scope>
    <source>
        <strain evidence="10 11">C41B8</strain>
    </source>
</reference>
<evidence type="ECO:0000256" key="5">
    <source>
        <dbReference type="PROSITE-ProRule" id="PRU00284"/>
    </source>
</evidence>
<dbReference type="InterPro" id="IPR000014">
    <property type="entry name" value="PAS"/>
</dbReference>
<dbReference type="SMART" id="SM00283">
    <property type="entry name" value="MA"/>
    <property type="match status" value="1"/>
</dbReference>
<keyword evidence="7" id="KW-0472">Membrane</keyword>
<dbReference type="SUPFAM" id="SSF55785">
    <property type="entry name" value="PYP-like sensor domain (PAS domain)"/>
    <property type="match status" value="1"/>
</dbReference>
<dbReference type="GO" id="GO:0006935">
    <property type="term" value="P:chemotaxis"/>
    <property type="evidence" value="ECO:0007669"/>
    <property type="project" value="TreeGrafter"/>
</dbReference>
<feature type="transmembrane region" description="Helical" evidence="7">
    <location>
        <begin position="157"/>
        <end position="177"/>
    </location>
</feature>
<dbReference type="GO" id="GO:0007165">
    <property type="term" value="P:signal transduction"/>
    <property type="evidence" value="ECO:0007669"/>
    <property type="project" value="UniProtKB-KW"/>
</dbReference>
<dbReference type="CDD" id="cd06225">
    <property type="entry name" value="HAMP"/>
    <property type="match status" value="1"/>
</dbReference>
<dbReference type="SUPFAM" id="SSF58104">
    <property type="entry name" value="Methyl-accepting chemotaxis protein (MCP) signaling domain"/>
    <property type="match status" value="1"/>
</dbReference>
<accession>A0A084IGX4</accession>
<proteinExistence type="inferred from homology"/>
<dbReference type="InterPro" id="IPR013655">
    <property type="entry name" value="PAS_fold_3"/>
</dbReference>
<keyword evidence="3 5" id="KW-0807">Transducer</keyword>
<dbReference type="PANTHER" id="PTHR43531:SF14">
    <property type="entry name" value="METHYL-ACCEPTING CHEMOTAXIS PROTEIN I-RELATED"/>
    <property type="match status" value="1"/>
</dbReference>
<dbReference type="GO" id="GO:0005886">
    <property type="term" value="C:plasma membrane"/>
    <property type="evidence" value="ECO:0007669"/>
    <property type="project" value="TreeGrafter"/>
</dbReference>
<dbReference type="NCBIfam" id="TIGR00229">
    <property type="entry name" value="sensory_box"/>
    <property type="match status" value="1"/>
</dbReference>
<evidence type="ECO:0000256" key="7">
    <source>
        <dbReference type="SAM" id="Phobius"/>
    </source>
</evidence>
<dbReference type="PROSITE" id="PS50111">
    <property type="entry name" value="CHEMOTAXIS_TRANSDUC_2"/>
    <property type="match status" value="1"/>
</dbReference>
<evidence type="ECO:0000259" key="9">
    <source>
        <dbReference type="PROSITE" id="PS50885"/>
    </source>
</evidence>
<evidence type="ECO:0000256" key="6">
    <source>
        <dbReference type="SAM" id="MobiDB-lite"/>
    </source>
</evidence>
<dbReference type="PATRIC" id="fig|1304275.5.peg.3544"/>
<dbReference type="InterPro" id="IPR051310">
    <property type="entry name" value="MCP_chemotaxis"/>
</dbReference>
<feature type="domain" description="HAMP" evidence="9">
    <location>
        <begin position="205"/>
        <end position="257"/>
    </location>
</feature>
<keyword evidence="11" id="KW-1185">Reference proteome</keyword>
<keyword evidence="2" id="KW-0488">Methylation</keyword>
<keyword evidence="7" id="KW-1133">Transmembrane helix</keyword>
<comment type="caution">
    <text evidence="10">The sequence shown here is derived from an EMBL/GenBank/DDBJ whole genome shotgun (WGS) entry which is preliminary data.</text>
</comment>
<evidence type="ECO:0000313" key="11">
    <source>
        <dbReference type="Proteomes" id="UP000028302"/>
    </source>
</evidence>
<comment type="similarity">
    <text evidence="4">Belongs to the methyl-accepting chemotaxis (MCP) protein family.</text>
</comment>
<sequence length="562" mass="59896">MLGEHQYLISQTDLDSHIVFANPAFIEASGFAWDELVGAPHNLIRHPDMPPEAFADFWATIRAGKTWTGIVKNRRKNGDFYWVHATVMPIVQNGQASGYASVRRGVTAEEKATATRVYARLRAGKKARAHLVNGVIHEHALGKRLVRLGNPSLRWRLGLMTALGVAGIVTTGILGRVEAGHPYVLASAAGVFSIALIGWGITLNRRIVRPLNSALTMSRQIAAGNLTAEIAAQRNDDIGRLLASLNVMRYSLINVVGDVKQGIDVVAPAATEMAAGNDNLAQRTAAQAAALEQTSSSMEQLTATVAQGADSASSASELAEQAAITATRGGDQIGKVVDTMRQISDSSEQIHTIVDVIDNIAFQTNLLALNAAVEAARAGEHGRGFAVVANEIRALAERTKHSAGEITTLIQASSERVDAGSTEVDQTRQTMSDVVTAIQQVNQLMQQIAMAATEQRTGIEQVGEAMTSMDKMTQQNAALVEKSSASAQALSAQSQGLERSISIFRVKNEKLTVSKVRLHNPSGADSRPSSRVATHRSARAGVGRVEVSCESAPSAVLRQDEA</sequence>
<dbReference type="CDD" id="cd11386">
    <property type="entry name" value="MCP_signal"/>
    <property type="match status" value="1"/>
</dbReference>
<gene>
    <name evidence="10" type="ORF">C41B8_17311</name>
</gene>
<dbReference type="AlphaFoldDB" id="A0A084IGX4"/>
<dbReference type="EMBL" id="APNK01000044">
    <property type="protein sequence ID" value="KEZ75958.1"/>
    <property type="molecule type" value="Genomic_DNA"/>
</dbReference>
<organism evidence="10 11">
    <name type="scientific">Salinisphaera hydrothermalis (strain C41B8)</name>
    <dbReference type="NCBI Taxonomy" id="1304275"/>
    <lineage>
        <taxon>Bacteria</taxon>
        <taxon>Pseudomonadati</taxon>
        <taxon>Pseudomonadota</taxon>
        <taxon>Gammaproteobacteria</taxon>
        <taxon>Salinisphaerales</taxon>
        <taxon>Salinisphaeraceae</taxon>
        <taxon>Salinisphaera</taxon>
    </lineage>
</organism>
<dbReference type="Pfam" id="PF00672">
    <property type="entry name" value="HAMP"/>
    <property type="match status" value="1"/>
</dbReference>
<name>A0A084IGX4_SALHC</name>
<dbReference type="Gene3D" id="3.30.450.20">
    <property type="entry name" value="PAS domain"/>
    <property type="match status" value="1"/>
</dbReference>
<dbReference type="SMART" id="SM00086">
    <property type="entry name" value="PAC"/>
    <property type="match status" value="1"/>
</dbReference>
<dbReference type="Gene3D" id="1.10.287.950">
    <property type="entry name" value="Methyl-accepting chemotaxis protein"/>
    <property type="match status" value="1"/>
</dbReference>
<feature type="region of interest" description="Disordered" evidence="6">
    <location>
        <begin position="518"/>
        <end position="562"/>
    </location>
</feature>
<dbReference type="InterPro" id="IPR035965">
    <property type="entry name" value="PAS-like_dom_sf"/>
</dbReference>
<evidence type="ECO:0000256" key="4">
    <source>
        <dbReference type="ARBA" id="ARBA00029447"/>
    </source>
</evidence>
<dbReference type="eggNOG" id="COG0840">
    <property type="taxonomic scope" value="Bacteria"/>
</dbReference>
<dbReference type="SMART" id="SM00304">
    <property type="entry name" value="HAMP"/>
    <property type="match status" value="1"/>
</dbReference>
<evidence type="ECO:0000256" key="2">
    <source>
        <dbReference type="ARBA" id="ARBA00022481"/>
    </source>
</evidence>
<keyword evidence="7" id="KW-0812">Transmembrane</keyword>
<dbReference type="InterPro" id="IPR004089">
    <property type="entry name" value="MCPsignal_dom"/>
</dbReference>
<evidence type="ECO:0000256" key="1">
    <source>
        <dbReference type="ARBA" id="ARBA00004370"/>
    </source>
</evidence>
<dbReference type="Pfam" id="PF00015">
    <property type="entry name" value="MCPsignal"/>
    <property type="match status" value="1"/>
</dbReference>
<dbReference type="GO" id="GO:0004888">
    <property type="term" value="F:transmembrane signaling receptor activity"/>
    <property type="evidence" value="ECO:0007669"/>
    <property type="project" value="TreeGrafter"/>
</dbReference>
<dbReference type="InterPro" id="IPR001610">
    <property type="entry name" value="PAC"/>
</dbReference>
<feature type="domain" description="Methyl-accepting transducer" evidence="8">
    <location>
        <begin position="262"/>
        <end position="491"/>
    </location>
</feature>
<dbReference type="InterPro" id="IPR003660">
    <property type="entry name" value="HAMP_dom"/>
</dbReference>
<dbReference type="CDD" id="cd00130">
    <property type="entry name" value="PAS"/>
    <property type="match status" value="1"/>
</dbReference>
<comment type="subcellular location">
    <subcellularLocation>
        <location evidence="1">Membrane</location>
    </subcellularLocation>
</comment>
<protein>
    <submittedName>
        <fullName evidence="10">Methyl-accepting chemotaxis protein II</fullName>
    </submittedName>
</protein>
<evidence type="ECO:0000313" key="10">
    <source>
        <dbReference type="EMBL" id="KEZ75958.1"/>
    </source>
</evidence>